<organism evidence="3 4">
    <name type="scientific">Riccia fluitans</name>
    <dbReference type="NCBI Taxonomy" id="41844"/>
    <lineage>
        <taxon>Eukaryota</taxon>
        <taxon>Viridiplantae</taxon>
        <taxon>Streptophyta</taxon>
        <taxon>Embryophyta</taxon>
        <taxon>Marchantiophyta</taxon>
        <taxon>Marchantiopsida</taxon>
        <taxon>Marchantiidae</taxon>
        <taxon>Marchantiales</taxon>
        <taxon>Ricciaceae</taxon>
        <taxon>Riccia</taxon>
    </lineage>
</organism>
<accession>A0ABD1ZFU9</accession>
<dbReference type="CDD" id="cd00118">
    <property type="entry name" value="LysM"/>
    <property type="match status" value="1"/>
</dbReference>
<dbReference type="Pfam" id="PF01476">
    <property type="entry name" value="LysM"/>
    <property type="match status" value="1"/>
</dbReference>
<keyword evidence="4" id="KW-1185">Reference proteome</keyword>
<evidence type="ECO:0000313" key="3">
    <source>
        <dbReference type="EMBL" id="KAL2645257.1"/>
    </source>
</evidence>
<feature type="region of interest" description="Disordered" evidence="1">
    <location>
        <begin position="44"/>
        <end position="71"/>
    </location>
</feature>
<reference evidence="3 4" key="1">
    <citation type="submission" date="2024-09" db="EMBL/GenBank/DDBJ databases">
        <title>Chromosome-scale assembly of Riccia fluitans.</title>
        <authorList>
            <person name="Paukszto L."/>
            <person name="Sawicki J."/>
            <person name="Karawczyk K."/>
            <person name="Piernik-Szablinska J."/>
            <person name="Szczecinska M."/>
            <person name="Mazdziarz M."/>
        </authorList>
    </citation>
    <scope>NUCLEOTIDE SEQUENCE [LARGE SCALE GENOMIC DNA]</scope>
    <source>
        <strain evidence="3">Rf_01</strain>
        <tissue evidence="3">Aerial parts of the thallus</tissue>
    </source>
</reference>
<proteinExistence type="predicted"/>
<comment type="caution">
    <text evidence="3">The sequence shown here is derived from an EMBL/GenBank/DDBJ whole genome shotgun (WGS) entry which is preliminary data.</text>
</comment>
<protein>
    <recommendedName>
        <fullName evidence="2">LysM domain-containing protein</fullName>
    </recommendedName>
</protein>
<gene>
    <name evidence="3" type="ORF">R1flu_012844</name>
</gene>
<dbReference type="SUPFAM" id="SSF54106">
    <property type="entry name" value="LysM domain"/>
    <property type="match status" value="1"/>
</dbReference>
<dbReference type="EMBL" id="JBHFFA010000002">
    <property type="protein sequence ID" value="KAL2645257.1"/>
    <property type="molecule type" value="Genomic_DNA"/>
</dbReference>
<evidence type="ECO:0000313" key="4">
    <source>
        <dbReference type="Proteomes" id="UP001605036"/>
    </source>
</evidence>
<evidence type="ECO:0000259" key="2">
    <source>
        <dbReference type="PROSITE" id="PS51782"/>
    </source>
</evidence>
<name>A0ABD1ZFU9_9MARC</name>
<dbReference type="SMART" id="SM00257">
    <property type="entry name" value="LysM"/>
    <property type="match status" value="1"/>
</dbReference>
<dbReference type="AlphaFoldDB" id="A0ABD1ZFU9"/>
<dbReference type="Gene3D" id="3.10.350.10">
    <property type="entry name" value="LysM domain"/>
    <property type="match status" value="1"/>
</dbReference>
<evidence type="ECO:0000256" key="1">
    <source>
        <dbReference type="SAM" id="MobiDB-lite"/>
    </source>
</evidence>
<feature type="compositionally biased region" description="Low complexity" evidence="1">
    <location>
        <begin position="48"/>
        <end position="63"/>
    </location>
</feature>
<dbReference type="PROSITE" id="PS51782">
    <property type="entry name" value="LYSM"/>
    <property type="match status" value="1"/>
</dbReference>
<dbReference type="Proteomes" id="UP001605036">
    <property type="component" value="Unassembled WGS sequence"/>
</dbReference>
<sequence length="118" mass="12211">MSGAGSAAPKGGKAGGDKDNTVAQVAGAVIASGVVWSLYKSVRGRGGATTPAAEETTEVKPTPSKSRTNSDVSYNVVKGDTLWNISRRYGVTVDDVRDANAIPDVNYIVPGETFIIPQ</sequence>
<dbReference type="InterPro" id="IPR018392">
    <property type="entry name" value="LysM"/>
</dbReference>
<dbReference type="InterPro" id="IPR036779">
    <property type="entry name" value="LysM_dom_sf"/>
</dbReference>
<feature type="domain" description="LysM" evidence="2">
    <location>
        <begin position="72"/>
        <end position="116"/>
    </location>
</feature>